<dbReference type="Pfam" id="PF02397">
    <property type="entry name" value="Bac_transf"/>
    <property type="match status" value="1"/>
</dbReference>
<dbReference type="EMBL" id="JBHTHM010001446">
    <property type="protein sequence ID" value="MFD0786582.1"/>
    <property type="molecule type" value="Genomic_DNA"/>
</dbReference>
<sequence length="229" mass="25251">MPVPHTVITPPRHAPDTPYDPVKRLFDVVGAVVLLVLTAPLMAVVALLVATSLGRPVLFRQARAGRGGAPFVLVKFRTMRPPAPEQGRVADGDRLTPLGRWLRATSLDELPTLWNVLRGEMSLVGPRPLLPEYLERYSPHQARRHEVRPGVTGLAQVRGRNGLDWDEKLDLDVRYVDNRGLRFDLSILAATVVTVLRRDGINAEGSATAHEFLGTHGRPVPARRDRTAA</sequence>
<dbReference type="PANTHER" id="PTHR30576">
    <property type="entry name" value="COLANIC BIOSYNTHESIS UDP-GLUCOSE LIPID CARRIER TRANSFERASE"/>
    <property type="match status" value="1"/>
</dbReference>
<evidence type="ECO:0000256" key="2">
    <source>
        <dbReference type="SAM" id="MobiDB-lite"/>
    </source>
</evidence>
<feature type="region of interest" description="Disordered" evidence="2">
    <location>
        <begin position="210"/>
        <end position="229"/>
    </location>
</feature>
<name>A0ABW3A6R6_9ACTN</name>
<evidence type="ECO:0000256" key="1">
    <source>
        <dbReference type="ARBA" id="ARBA00006464"/>
    </source>
</evidence>
<gene>
    <name evidence="5" type="ORF">ACFQZ8_22005</name>
</gene>
<dbReference type="PANTHER" id="PTHR30576:SF8">
    <property type="entry name" value="UNDECAPRENYL-PHOSPHATE GALACTOSE PHOSPHOTRANSFERASE"/>
    <property type="match status" value="1"/>
</dbReference>
<dbReference type="GO" id="GO:0016740">
    <property type="term" value="F:transferase activity"/>
    <property type="evidence" value="ECO:0007669"/>
    <property type="project" value="UniProtKB-KW"/>
</dbReference>
<keyword evidence="6" id="KW-1185">Reference proteome</keyword>
<protein>
    <submittedName>
        <fullName evidence="5">Sugar transferase</fullName>
    </submittedName>
</protein>
<proteinExistence type="inferred from homology"/>
<accession>A0ABW3A6R6</accession>
<dbReference type="InterPro" id="IPR003362">
    <property type="entry name" value="Bact_transf"/>
</dbReference>
<feature type="domain" description="Bacterial sugar transferase" evidence="4">
    <location>
        <begin position="23"/>
        <end position="196"/>
    </location>
</feature>
<feature type="transmembrane region" description="Helical" evidence="3">
    <location>
        <begin position="28"/>
        <end position="53"/>
    </location>
</feature>
<keyword evidence="5" id="KW-0808">Transferase</keyword>
<keyword evidence="3" id="KW-0472">Membrane</keyword>
<evidence type="ECO:0000256" key="3">
    <source>
        <dbReference type="SAM" id="Phobius"/>
    </source>
</evidence>
<evidence type="ECO:0000313" key="5">
    <source>
        <dbReference type="EMBL" id="MFD0786582.1"/>
    </source>
</evidence>
<comment type="caution">
    <text evidence="5">The sequence shown here is derived from an EMBL/GenBank/DDBJ whole genome shotgun (WGS) entry which is preliminary data.</text>
</comment>
<evidence type="ECO:0000259" key="4">
    <source>
        <dbReference type="Pfam" id="PF02397"/>
    </source>
</evidence>
<organism evidence="5 6">
    <name type="scientific">Micromonospora azadirachtae</name>
    <dbReference type="NCBI Taxonomy" id="1970735"/>
    <lineage>
        <taxon>Bacteria</taxon>
        <taxon>Bacillati</taxon>
        <taxon>Actinomycetota</taxon>
        <taxon>Actinomycetes</taxon>
        <taxon>Micromonosporales</taxon>
        <taxon>Micromonosporaceae</taxon>
        <taxon>Micromonospora</taxon>
    </lineage>
</organism>
<comment type="similarity">
    <text evidence="1">Belongs to the bacterial sugar transferase family.</text>
</comment>
<reference evidence="6" key="1">
    <citation type="journal article" date="2019" name="Int. J. Syst. Evol. Microbiol.">
        <title>The Global Catalogue of Microorganisms (GCM) 10K type strain sequencing project: providing services to taxonomists for standard genome sequencing and annotation.</title>
        <authorList>
            <consortium name="The Broad Institute Genomics Platform"/>
            <consortium name="The Broad Institute Genome Sequencing Center for Infectious Disease"/>
            <person name="Wu L."/>
            <person name="Ma J."/>
        </authorList>
    </citation>
    <scope>NUCLEOTIDE SEQUENCE [LARGE SCALE GENOMIC DNA]</scope>
    <source>
        <strain evidence="6">JCM 32148</strain>
    </source>
</reference>
<dbReference type="Proteomes" id="UP001597053">
    <property type="component" value="Unassembled WGS sequence"/>
</dbReference>
<evidence type="ECO:0000313" key="6">
    <source>
        <dbReference type="Proteomes" id="UP001597053"/>
    </source>
</evidence>
<keyword evidence="3" id="KW-1133">Transmembrane helix</keyword>
<keyword evidence="3" id="KW-0812">Transmembrane</keyword>